<sequence>MLRQWHFPSYTLVSSGLSLLSLAWSITTLEEARATKEKRKLKLVDTGLFLIWQLSTLISRLFAIVLFAYAFGYHVFTILAYHWLLVAVTMFKIQIFNGECFGKSLLLSLPAAFPFLFHVSKTVIPTKDPKAEMNVGCIFLLVGNIIMVTLFLAIKMPDAPHLNVLQPVAILCIVGGSVLSFICFKLCSHHMNFSSSPFERYCEHESTDIGQIESADLNNDTPVACTIKECVKAKKDHRHNYNTQMCQPSPTLYLPETTLRDEPAEHWSANEKLQTLSSRSLPKPRRDFGHTNETIDHRNNDNTQMHPSQTLSPGRTNTQDDLADHSVENNGFSSSMYEIVASTTTSAYNYL</sequence>
<evidence type="ECO:0000256" key="4">
    <source>
        <dbReference type="ARBA" id="ARBA00022692"/>
    </source>
</evidence>
<reference evidence="9" key="1">
    <citation type="submission" date="2020-04" db="EMBL/GenBank/DDBJ databases">
        <authorList>
            <person name="Alioto T."/>
            <person name="Alioto T."/>
            <person name="Gomez Garrido J."/>
        </authorList>
    </citation>
    <scope>NUCLEOTIDE SEQUENCE</scope>
    <source>
        <strain evidence="9">A484AB</strain>
    </source>
</reference>
<comment type="similarity">
    <text evidence="2 7">Belongs to the XK family.</text>
</comment>
<feature type="transmembrane region" description="Helical" evidence="7">
    <location>
        <begin position="131"/>
        <end position="152"/>
    </location>
</feature>
<keyword evidence="3" id="KW-1003">Cell membrane</keyword>
<evidence type="ECO:0000313" key="9">
    <source>
        <dbReference type="EMBL" id="CAB4036866.1"/>
    </source>
</evidence>
<feature type="non-terminal residue" evidence="9">
    <location>
        <position position="351"/>
    </location>
</feature>
<evidence type="ECO:0000256" key="1">
    <source>
        <dbReference type="ARBA" id="ARBA00004651"/>
    </source>
</evidence>
<keyword evidence="6 7" id="KW-0472">Membrane</keyword>
<evidence type="ECO:0000313" key="10">
    <source>
        <dbReference type="Proteomes" id="UP001152795"/>
    </source>
</evidence>
<comment type="caution">
    <text evidence="9">The sequence shown here is derived from an EMBL/GenBank/DDBJ whole genome shotgun (WGS) entry which is preliminary data.</text>
</comment>
<gene>
    <name evidence="9" type="ORF">PACLA_8A048506</name>
</gene>
<organism evidence="9 10">
    <name type="scientific">Paramuricea clavata</name>
    <name type="common">Red gorgonian</name>
    <name type="synonym">Violescent sea-whip</name>
    <dbReference type="NCBI Taxonomy" id="317549"/>
    <lineage>
        <taxon>Eukaryota</taxon>
        <taxon>Metazoa</taxon>
        <taxon>Cnidaria</taxon>
        <taxon>Anthozoa</taxon>
        <taxon>Octocorallia</taxon>
        <taxon>Malacalcyonacea</taxon>
        <taxon>Plexauridae</taxon>
        <taxon>Paramuricea</taxon>
    </lineage>
</organism>
<dbReference type="InterPro" id="IPR018629">
    <property type="entry name" value="XK-rel"/>
</dbReference>
<protein>
    <recommendedName>
        <fullName evidence="7">XK-related protein</fullName>
    </recommendedName>
</protein>
<feature type="transmembrane region" description="Helical" evidence="7">
    <location>
        <begin position="164"/>
        <end position="184"/>
    </location>
</feature>
<dbReference type="PANTHER" id="PTHR16024:SF6">
    <property type="entry name" value="XK-RELATED PROTEIN"/>
    <property type="match status" value="1"/>
</dbReference>
<feature type="compositionally biased region" description="Polar residues" evidence="8">
    <location>
        <begin position="271"/>
        <end position="280"/>
    </location>
</feature>
<dbReference type="Pfam" id="PF09815">
    <property type="entry name" value="XK-related"/>
    <property type="match status" value="1"/>
</dbReference>
<proteinExistence type="inferred from homology"/>
<evidence type="ECO:0000256" key="3">
    <source>
        <dbReference type="ARBA" id="ARBA00022475"/>
    </source>
</evidence>
<feature type="region of interest" description="Disordered" evidence="8">
    <location>
        <begin position="269"/>
        <end position="329"/>
    </location>
</feature>
<evidence type="ECO:0000256" key="6">
    <source>
        <dbReference type="ARBA" id="ARBA00023136"/>
    </source>
</evidence>
<keyword evidence="10" id="KW-1185">Reference proteome</keyword>
<accession>A0A7D9LQB3</accession>
<dbReference type="PANTHER" id="PTHR16024">
    <property type="entry name" value="XK-RELATED PROTEIN"/>
    <property type="match status" value="1"/>
</dbReference>
<keyword evidence="5 7" id="KW-1133">Transmembrane helix</keyword>
<evidence type="ECO:0000256" key="7">
    <source>
        <dbReference type="RuleBase" id="RU910716"/>
    </source>
</evidence>
<name>A0A7D9LQB3_PARCT</name>
<feature type="compositionally biased region" description="Basic and acidic residues" evidence="8">
    <location>
        <begin position="284"/>
        <end position="300"/>
    </location>
</feature>
<feature type="compositionally biased region" description="Polar residues" evidence="8">
    <location>
        <begin position="301"/>
        <end position="320"/>
    </location>
</feature>
<dbReference type="Proteomes" id="UP001152795">
    <property type="component" value="Unassembled WGS sequence"/>
</dbReference>
<dbReference type="EMBL" id="CACRXK020022497">
    <property type="protein sequence ID" value="CAB4036866.1"/>
    <property type="molecule type" value="Genomic_DNA"/>
</dbReference>
<feature type="transmembrane region" description="Helical" evidence="7">
    <location>
        <begin position="49"/>
        <end position="71"/>
    </location>
</feature>
<keyword evidence="4 7" id="KW-0812">Transmembrane</keyword>
<dbReference type="InterPro" id="IPR050895">
    <property type="entry name" value="XK-related_scramblase"/>
</dbReference>
<evidence type="ECO:0000256" key="5">
    <source>
        <dbReference type="ARBA" id="ARBA00022989"/>
    </source>
</evidence>
<evidence type="ECO:0000256" key="8">
    <source>
        <dbReference type="SAM" id="MobiDB-lite"/>
    </source>
</evidence>
<comment type="subcellular location">
    <subcellularLocation>
        <location evidence="1">Cell membrane</location>
        <topology evidence="1">Multi-pass membrane protein</topology>
    </subcellularLocation>
    <subcellularLocation>
        <location evidence="7">Membrane</location>
        <topology evidence="7">Multi-pass membrane protein</topology>
    </subcellularLocation>
</comment>
<feature type="transmembrane region" description="Helical" evidence="7">
    <location>
        <begin position="78"/>
        <end position="95"/>
    </location>
</feature>
<dbReference type="AlphaFoldDB" id="A0A7D9LQB3"/>
<evidence type="ECO:0000256" key="2">
    <source>
        <dbReference type="ARBA" id="ARBA00008789"/>
    </source>
</evidence>
<dbReference type="GO" id="GO:0005886">
    <property type="term" value="C:plasma membrane"/>
    <property type="evidence" value="ECO:0007669"/>
    <property type="project" value="UniProtKB-SubCell"/>
</dbReference>